<dbReference type="Gene3D" id="3.40.50.1820">
    <property type="entry name" value="alpha/beta hydrolase"/>
    <property type="match status" value="1"/>
</dbReference>
<feature type="domain" description="Nephrocystin 3-like N-terminal" evidence="6">
    <location>
        <begin position="351"/>
        <end position="512"/>
    </location>
</feature>
<evidence type="ECO:0000259" key="5">
    <source>
        <dbReference type="Pfam" id="PF22939"/>
    </source>
</evidence>
<dbReference type="Proteomes" id="UP001498421">
    <property type="component" value="Unassembled WGS sequence"/>
</dbReference>
<dbReference type="InterPro" id="IPR036322">
    <property type="entry name" value="WD40_repeat_dom_sf"/>
</dbReference>
<dbReference type="PANTHER" id="PTHR10039:SF16">
    <property type="entry name" value="GPI INOSITOL-DEACYLASE"/>
    <property type="match status" value="1"/>
</dbReference>
<dbReference type="PANTHER" id="PTHR10039">
    <property type="entry name" value="AMELOGENIN"/>
    <property type="match status" value="1"/>
</dbReference>
<evidence type="ECO:0000256" key="3">
    <source>
        <dbReference type="SAM" id="MobiDB-lite"/>
    </source>
</evidence>
<keyword evidence="2" id="KW-0677">Repeat</keyword>
<dbReference type="InterPro" id="IPR015943">
    <property type="entry name" value="WD40/YVTN_repeat-like_dom_sf"/>
</dbReference>
<evidence type="ECO:0000313" key="7">
    <source>
        <dbReference type="EMBL" id="KAK7429330.1"/>
    </source>
</evidence>
<dbReference type="SUPFAM" id="SSF53474">
    <property type="entry name" value="alpha/beta-Hydrolases"/>
    <property type="match status" value="1"/>
</dbReference>
<dbReference type="Pfam" id="PF05057">
    <property type="entry name" value="DUF676"/>
    <property type="match status" value="1"/>
</dbReference>
<dbReference type="InterPro" id="IPR007751">
    <property type="entry name" value="DUF676_lipase-like"/>
</dbReference>
<evidence type="ECO:0008006" key="9">
    <source>
        <dbReference type="Google" id="ProtNLM"/>
    </source>
</evidence>
<dbReference type="SMART" id="SM00320">
    <property type="entry name" value="WD40"/>
    <property type="match status" value="6"/>
</dbReference>
<feature type="domain" description="GPI inositol-deacylase winged helix" evidence="5">
    <location>
        <begin position="615"/>
        <end position="705"/>
    </location>
</feature>
<dbReference type="InterPro" id="IPR027417">
    <property type="entry name" value="P-loop_NTPase"/>
</dbReference>
<dbReference type="Pfam" id="PF00400">
    <property type="entry name" value="WD40"/>
    <property type="match status" value="1"/>
</dbReference>
<protein>
    <recommendedName>
        <fullName evidence="9">GPI inositol-deacylase</fullName>
    </recommendedName>
</protein>
<proteinExistence type="inferred from homology"/>
<gene>
    <name evidence="7" type="ORF">QQZ08_004142</name>
</gene>
<dbReference type="SUPFAM" id="SSF52540">
    <property type="entry name" value="P-loop containing nucleoside triphosphate hydrolases"/>
    <property type="match status" value="1"/>
</dbReference>
<feature type="region of interest" description="Disordered" evidence="3">
    <location>
        <begin position="1"/>
        <end position="22"/>
    </location>
</feature>
<dbReference type="Pfam" id="PF22939">
    <property type="entry name" value="WHD_GPIID"/>
    <property type="match status" value="1"/>
</dbReference>
<comment type="caution">
    <text evidence="7">The sequence shown here is derived from an EMBL/GenBank/DDBJ whole genome shotgun (WGS) entry which is preliminary data.</text>
</comment>
<dbReference type="Gene3D" id="2.130.10.10">
    <property type="entry name" value="YVTN repeat-like/Quinoprotein amine dehydrogenase"/>
    <property type="match status" value="2"/>
</dbReference>
<dbReference type="EMBL" id="JAZAVK010000030">
    <property type="protein sequence ID" value="KAK7429330.1"/>
    <property type="molecule type" value="Genomic_DNA"/>
</dbReference>
<dbReference type="InterPro" id="IPR029058">
    <property type="entry name" value="AB_hydrolase_fold"/>
</dbReference>
<sequence>MFHRKSRRANTGSPVSVASNRRDSSASSKSLFSLSKTFSKTTISADNGAGNSKGPLGLNLLHSPPEPQIDFIFVHGLGGCSRKTWCKDSQYWPQEWLPKEPAFKNVRIHSYGYDTDYLKGKEDCLNIHHIGKSFLGEISTSPYLVDSRTHIVAIGHSMGGLVIKKAYILARQDATYKSLADRFAAVYFLATPHRGADSAKMLKNILKVAYDRTYVADLGRNSGAVQVINDEFRHFSANVELRSFYETQTMKYFSSPIVDPESAILGYREEKQMPMNADHRSICKFESQSDPNYIIMRNALASTVGQISKAIPELELKEQRNLMRDMQKYLGVSEIFDDDLLMVREARMQDSCQWISSKDSYVKWRDGEAKENKILWINGKPATGKSVLAGYVFDNLTDGGHACSHFFFKHGDKQKSGLGACLRSLAFQMASSNVEARDTMLAIQKDGFRVEQADERTLWRILFISGIFKAAKARHFWVIDALDECSNFAVLFDSILANIDESIPLRILITSRHTVDLDQKFIGLQSKWLQSLSISTMDTISDLKLLIKSKADALTVVGNEGRAILGNKILSKSEGSFLWTILVLKELLSCHSKKEIDRILEEVPRDMEPLYKRTLDLMSLAVRGKELAFAVLLWASCAVRPMTTSELHGALNLDIEDAFPKLEESIAELCGQLVVVDKFRRLQMVHETAREFLLSDGLKSEFAIKKREAHTRIAIVCLRYLVGEEMKPPRSSQRRFSASAPKRRADFAIYAYTAYSFHLSKAEPGRGELFQLVERFLKSNVLTWIEAIANSQDLSQLIRTSKHLSTYLNACSVERSPLDPRVRALRQWTADLARIAAKFANALITSPSAIYSLIPPLCPTGSMIYETSSQGRKLSVLGSLSEQWDDRLSCIDFRQSQLSTLSYGDEFLGIGLATGVVALYYATSYQEYKVLDHGESVKFIRFKSKTDLIATCGMRMTKVWDIRSGEVVHSFDSPQGPLDMTFDDNMLLVASHKNYLQSWDLEKDGLPQPERPWCDSAGQSSTPPRQPPYALTISITHGMLAVAYSGQPITIWDLKEDDYCCSCGKRTASGETSTHRVVALAFNPNPNIELLAVAYLDGDLALLDPFNNRQLECFRANCQSLAASPNGRFLAAGAANGTIHVYEFDTFKPLYRVKASNSYIKQLGFTKDSLRLADIRGGQCSVWEPPALLRDALMSDDTTSATLESIVDTVSIEAKAKITSMVVHPATDVIFCGKDDGAVLLYSRKTAACLGTLYSHKSPVRLLTWCQQRDGLLSVDASNRIFFYEIKKSAEQSWLAGITVLFRSHLESEKAIVDVLAEEAAGKFVVSTRESDHMFTLDGAHERDLTYAGVPAIRKWISHPNSSLLLICIDNVEARIYRWTDWSQVGAFSLFADTEMIQLKSSVFFSFGQEQRLLLEFSERDGSTKTNDLLMFDASCFDIGNSGGGGSSGQGKYSSMATTGSQVAVGKRKEGEEVSSHLAALFGYQTTSFAQNVAHIIGIRASRKLVFLDRSSWVCSCDLGDSGLEVGLVDPSCTIEYFRHFFVPYEWFAGRRDVVCAVTPSEVMFAGSGDLTVVRGCFDHAEKVSSE</sequence>
<feature type="compositionally biased region" description="Polar residues" evidence="3">
    <location>
        <begin position="9"/>
        <end position="19"/>
    </location>
</feature>
<dbReference type="Pfam" id="PF24883">
    <property type="entry name" value="NPHP3_N"/>
    <property type="match status" value="1"/>
</dbReference>
<dbReference type="SUPFAM" id="SSF63829">
    <property type="entry name" value="Calcium-dependent phosphotriesterase"/>
    <property type="match status" value="1"/>
</dbReference>
<name>A0ABR1I706_9HYPO</name>
<evidence type="ECO:0000256" key="1">
    <source>
        <dbReference type="ARBA" id="ARBA00007920"/>
    </source>
</evidence>
<accession>A0ABR1I706</accession>
<keyword evidence="8" id="KW-1185">Reference proteome</keyword>
<feature type="domain" description="DUF676" evidence="4">
    <location>
        <begin position="71"/>
        <end position="197"/>
    </location>
</feature>
<reference evidence="7 8" key="1">
    <citation type="journal article" date="2025" name="Microbiol. Resour. Announc.">
        <title>Draft genome sequences for Neonectria magnoliae and Neonectria punicea, canker pathogens of Liriodendron tulipifera and Acer saccharum in West Virginia.</title>
        <authorList>
            <person name="Petronek H.M."/>
            <person name="Kasson M.T."/>
            <person name="Metheny A.M."/>
            <person name="Stauder C.M."/>
            <person name="Lovett B."/>
            <person name="Lynch S.C."/>
            <person name="Garnas J.R."/>
            <person name="Kasson L.R."/>
            <person name="Stajich J.E."/>
        </authorList>
    </citation>
    <scope>NUCLEOTIDE SEQUENCE [LARGE SCALE GENOMIC DNA]</scope>
    <source>
        <strain evidence="7 8">NRRL 64651</strain>
    </source>
</reference>
<evidence type="ECO:0000259" key="4">
    <source>
        <dbReference type="Pfam" id="PF05057"/>
    </source>
</evidence>
<dbReference type="SUPFAM" id="SSF50978">
    <property type="entry name" value="WD40 repeat-like"/>
    <property type="match status" value="1"/>
</dbReference>
<dbReference type="Gene3D" id="3.40.50.300">
    <property type="entry name" value="P-loop containing nucleotide triphosphate hydrolases"/>
    <property type="match status" value="1"/>
</dbReference>
<comment type="similarity">
    <text evidence="1">Belongs to the putative lipase ROG1 family.</text>
</comment>
<dbReference type="InterPro" id="IPR001680">
    <property type="entry name" value="WD40_rpt"/>
</dbReference>
<dbReference type="InterPro" id="IPR056884">
    <property type="entry name" value="NPHP3-like_N"/>
</dbReference>
<organism evidence="7 8">
    <name type="scientific">Neonectria magnoliae</name>
    <dbReference type="NCBI Taxonomy" id="2732573"/>
    <lineage>
        <taxon>Eukaryota</taxon>
        <taxon>Fungi</taxon>
        <taxon>Dikarya</taxon>
        <taxon>Ascomycota</taxon>
        <taxon>Pezizomycotina</taxon>
        <taxon>Sordariomycetes</taxon>
        <taxon>Hypocreomycetidae</taxon>
        <taxon>Hypocreales</taxon>
        <taxon>Nectriaceae</taxon>
        <taxon>Neonectria</taxon>
    </lineage>
</organism>
<evidence type="ECO:0000256" key="2">
    <source>
        <dbReference type="ARBA" id="ARBA00022737"/>
    </source>
</evidence>
<dbReference type="InterPro" id="IPR054471">
    <property type="entry name" value="GPIID_WHD"/>
</dbReference>
<evidence type="ECO:0000259" key="6">
    <source>
        <dbReference type="Pfam" id="PF24883"/>
    </source>
</evidence>
<evidence type="ECO:0000313" key="8">
    <source>
        <dbReference type="Proteomes" id="UP001498421"/>
    </source>
</evidence>